<evidence type="ECO:0000256" key="7">
    <source>
        <dbReference type="ARBA" id="ARBA00023180"/>
    </source>
</evidence>
<evidence type="ECO:0000256" key="6">
    <source>
        <dbReference type="ARBA" id="ARBA00023170"/>
    </source>
</evidence>
<feature type="transmembrane region" description="Helical" evidence="9">
    <location>
        <begin position="158"/>
        <end position="177"/>
    </location>
</feature>
<dbReference type="PANTHER" id="PTHR24232:SF107">
    <property type="entry name" value="HYDROXYCARBOXYLIC ACID RECEPTOR 2-LIKE"/>
    <property type="match status" value="1"/>
</dbReference>
<sequence>MPPSPSDIFSNMIQVNVKVPCSRKQWDEIWTYMDMFILITGVVSNAALLWLLLRERKSLSASKVLGLNLVVMDLLFLSIMPVSLTHNSERAQLFERNYSVTINQMRNTTDQIDKARHIFSMFNLVGCPLLLTCMCVERYLAVMRPVLYMKARKWEYRMALSAVVWAITLSFCLATFLEDDLAIISVSVSIIISCLFLIMLICLGRVVWSLLQQSPAHSTHGNQQHSESPLKRQAVGNVLVVVVPSVTSYLPVLPASRVQWLQLCKASQSQNEQLNA</sequence>
<feature type="transmembrane region" description="Helical" evidence="9">
    <location>
        <begin position="118"/>
        <end position="137"/>
    </location>
</feature>
<dbReference type="GO" id="GO:0005886">
    <property type="term" value="C:plasma membrane"/>
    <property type="evidence" value="ECO:0007669"/>
    <property type="project" value="TreeGrafter"/>
</dbReference>
<evidence type="ECO:0000256" key="3">
    <source>
        <dbReference type="ARBA" id="ARBA00022989"/>
    </source>
</evidence>
<keyword evidence="5 9" id="KW-0472">Membrane</keyword>
<dbReference type="PRINTS" id="PR00237">
    <property type="entry name" value="GPCRRHODOPSN"/>
</dbReference>
<dbReference type="Pfam" id="PF00001">
    <property type="entry name" value="7tm_1"/>
    <property type="match status" value="1"/>
</dbReference>
<evidence type="ECO:0000256" key="4">
    <source>
        <dbReference type="ARBA" id="ARBA00023040"/>
    </source>
</evidence>
<dbReference type="InterPro" id="IPR000276">
    <property type="entry name" value="GPCR_Rhodpsn"/>
</dbReference>
<evidence type="ECO:0000259" key="10">
    <source>
        <dbReference type="PROSITE" id="PS50262"/>
    </source>
</evidence>
<dbReference type="PROSITE" id="PS50262">
    <property type="entry name" value="G_PROTEIN_RECEP_F1_2"/>
    <property type="match status" value="1"/>
</dbReference>
<dbReference type="GO" id="GO:0035025">
    <property type="term" value="P:positive regulation of Rho protein signal transduction"/>
    <property type="evidence" value="ECO:0007669"/>
    <property type="project" value="TreeGrafter"/>
</dbReference>
<evidence type="ECO:0000256" key="1">
    <source>
        <dbReference type="ARBA" id="ARBA00004141"/>
    </source>
</evidence>
<evidence type="ECO:0000256" key="9">
    <source>
        <dbReference type="SAM" id="Phobius"/>
    </source>
</evidence>
<dbReference type="GO" id="GO:0007200">
    <property type="term" value="P:phospholipase C-activating G protein-coupled receptor signaling pathway"/>
    <property type="evidence" value="ECO:0007669"/>
    <property type="project" value="TreeGrafter"/>
</dbReference>
<evidence type="ECO:0000313" key="12">
    <source>
        <dbReference type="Proteomes" id="UP001279410"/>
    </source>
</evidence>
<keyword evidence="4" id="KW-0297">G-protein coupled receptor</keyword>
<proteinExistence type="predicted"/>
<keyword evidence="6" id="KW-0675">Receptor</keyword>
<dbReference type="Gene3D" id="1.20.1070.10">
    <property type="entry name" value="Rhodopsin 7-helix transmembrane proteins"/>
    <property type="match status" value="1"/>
</dbReference>
<dbReference type="GO" id="GO:0004930">
    <property type="term" value="F:G protein-coupled receptor activity"/>
    <property type="evidence" value="ECO:0007669"/>
    <property type="project" value="UniProtKB-KW"/>
</dbReference>
<organism evidence="11 12">
    <name type="scientific">Lates japonicus</name>
    <name type="common">Japanese lates</name>
    <dbReference type="NCBI Taxonomy" id="270547"/>
    <lineage>
        <taxon>Eukaryota</taxon>
        <taxon>Metazoa</taxon>
        <taxon>Chordata</taxon>
        <taxon>Craniata</taxon>
        <taxon>Vertebrata</taxon>
        <taxon>Euteleostomi</taxon>
        <taxon>Actinopterygii</taxon>
        <taxon>Neopterygii</taxon>
        <taxon>Teleostei</taxon>
        <taxon>Neoteleostei</taxon>
        <taxon>Acanthomorphata</taxon>
        <taxon>Carangaria</taxon>
        <taxon>Carangaria incertae sedis</taxon>
        <taxon>Centropomidae</taxon>
        <taxon>Lates</taxon>
    </lineage>
</organism>
<dbReference type="PANTHER" id="PTHR24232">
    <property type="entry name" value="G-PROTEIN COUPLED RECEPTOR"/>
    <property type="match status" value="1"/>
</dbReference>
<feature type="domain" description="G-protein coupled receptors family 1 profile" evidence="10">
    <location>
        <begin position="44"/>
        <end position="276"/>
    </location>
</feature>
<feature type="transmembrane region" description="Helical" evidence="9">
    <location>
        <begin position="65"/>
        <end position="84"/>
    </location>
</feature>
<evidence type="ECO:0000256" key="2">
    <source>
        <dbReference type="ARBA" id="ARBA00022692"/>
    </source>
</evidence>
<keyword evidence="12" id="KW-1185">Reference proteome</keyword>
<comment type="caution">
    <text evidence="11">The sequence shown here is derived from an EMBL/GenBank/DDBJ whole genome shotgun (WGS) entry which is preliminary data.</text>
</comment>
<feature type="transmembrane region" description="Helical" evidence="9">
    <location>
        <begin position="29"/>
        <end position="53"/>
    </location>
</feature>
<protein>
    <submittedName>
        <fullName evidence="11">P2Y purinoceptor 1-like protein</fullName>
    </submittedName>
</protein>
<keyword evidence="8" id="KW-0807">Transducer</keyword>
<name>A0AAD3M632_LATJO</name>
<gene>
    <name evidence="11" type="ORF">AKAME5_000214800</name>
</gene>
<dbReference type="EMBL" id="BRZM01000005">
    <property type="protein sequence ID" value="GLD48114.1"/>
    <property type="molecule type" value="Genomic_DNA"/>
</dbReference>
<keyword evidence="7" id="KW-0325">Glycoprotein</keyword>
<dbReference type="SUPFAM" id="SSF81321">
    <property type="entry name" value="Family A G protein-coupled receptor-like"/>
    <property type="match status" value="1"/>
</dbReference>
<dbReference type="Proteomes" id="UP001279410">
    <property type="component" value="Unassembled WGS sequence"/>
</dbReference>
<evidence type="ECO:0000256" key="5">
    <source>
        <dbReference type="ARBA" id="ARBA00023136"/>
    </source>
</evidence>
<dbReference type="InterPro" id="IPR017452">
    <property type="entry name" value="GPCR_Rhodpsn_7TM"/>
</dbReference>
<reference evidence="11" key="1">
    <citation type="submission" date="2022-08" db="EMBL/GenBank/DDBJ databases">
        <title>Genome sequencing of akame (Lates japonicus).</title>
        <authorList>
            <person name="Hashiguchi Y."/>
            <person name="Takahashi H."/>
        </authorList>
    </citation>
    <scope>NUCLEOTIDE SEQUENCE</scope>
    <source>
        <strain evidence="11">Kochi</strain>
    </source>
</reference>
<dbReference type="AlphaFoldDB" id="A0AAD3M632"/>
<keyword evidence="2 9" id="KW-0812">Transmembrane</keyword>
<feature type="transmembrane region" description="Helical" evidence="9">
    <location>
        <begin position="183"/>
        <end position="208"/>
    </location>
</feature>
<comment type="subcellular location">
    <subcellularLocation>
        <location evidence="1">Membrane</location>
        <topology evidence="1">Multi-pass membrane protein</topology>
    </subcellularLocation>
</comment>
<evidence type="ECO:0000313" key="11">
    <source>
        <dbReference type="EMBL" id="GLD48114.1"/>
    </source>
</evidence>
<accession>A0AAD3M632</accession>
<keyword evidence="3 9" id="KW-1133">Transmembrane helix</keyword>
<evidence type="ECO:0000256" key="8">
    <source>
        <dbReference type="ARBA" id="ARBA00023224"/>
    </source>
</evidence>